<keyword evidence="3" id="KW-1185">Reference proteome</keyword>
<evidence type="ECO:0000313" key="3">
    <source>
        <dbReference type="Proteomes" id="UP001218188"/>
    </source>
</evidence>
<dbReference type="AlphaFoldDB" id="A0AAD6X4X3"/>
<organism evidence="2 3">
    <name type="scientific">Mycena alexandri</name>
    <dbReference type="NCBI Taxonomy" id="1745969"/>
    <lineage>
        <taxon>Eukaryota</taxon>
        <taxon>Fungi</taxon>
        <taxon>Dikarya</taxon>
        <taxon>Basidiomycota</taxon>
        <taxon>Agaricomycotina</taxon>
        <taxon>Agaricomycetes</taxon>
        <taxon>Agaricomycetidae</taxon>
        <taxon>Agaricales</taxon>
        <taxon>Marasmiineae</taxon>
        <taxon>Mycenaceae</taxon>
        <taxon>Mycena</taxon>
    </lineage>
</organism>
<reference evidence="2" key="1">
    <citation type="submission" date="2023-03" db="EMBL/GenBank/DDBJ databases">
        <title>Massive genome expansion in bonnet fungi (Mycena s.s.) driven by repeated elements and novel gene families across ecological guilds.</title>
        <authorList>
            <consortium name="Lawrence Berkeley National Laboratory"/>
            <person name="Harder C.B."/>
            <person name="Miyauchi S."/>
            <person name="Viragh M."/>
            <person name="Kuo A."/>
            <person name="Thoen E."/>
            <person name="Andreopoulos B."/>
            <person name="Lu D."/>
            <person name="Skrede I."/>
            <person name="Drula E."/>
            <person name="Henrissat B."/>
            <person name="Morin E."/>
            <person name="Kohler A."/>
            <person name="Barry K."/>
            <person name="LaButti K."/>
            <person name="Morin E."/>
            <person name="Salamov A."/>
            <person name="Lipzen A."/>
            <person name="Mereny Z."/>
            <person name="Hegedus B."/>
            <person name="Baldrian P."/>
            <person name="Stursova M."/>
            <person name="Weitz H."/>
            <person name="Taylor A."/>
            <person name="Grigoriev I.V."/>
            <person name="Nagy L.G."/>
            <person name="Martin F."/>
            <person name="Kauserud H."/>
        </authorList>
    </citation>
    <scope>NUCLEOTIDE SEQUENCE</scope>
    <source>
        <strain evidence="2">CBHHK200</strain>
    </source>
</reference>
<gene>
    <name evidence="2" type="ORF">C8F04DRAFT_1107798</name>
</gene>
<feature type="compositionally biased region" description="Basic and acidic residues" evidence="1">
    <location>
        <begin position="1"/>
        <end position="10"/>
    </location>
</feature>
<feature type="compositionally biased region" description="Basic residues" evidence="1">
    <location>
        <begin position="59"/>
        <end position="69"/>
    </location>
</feature>
<feature type="region of interest" description="Disordered" evidence="1">
    <location>
        <begin position="1"/>
        <end position="188"/>
    </location>
</feature>
<proteinExistence type="predicted"/>
<sequence length="294" mass="32377">MEEKLSEPSARRIRGRQRIYQPHTEPTQPEQTPQQGGEVTPRPPSRSASSPSEEIARPSARRIRGRQRLPHSSIPLPEQERHPQGAESAPPQLRSLSGSPRPEPPSRPSARRTRGRERHSHLHPPQLLPDQHPQRVEEVGLPTPQSLPPSASQESEQPPPSTRRIRGRQRQPSALNSPPHPQPAQPPVSAETLLHRVGRVQSPTTSAPLPTGPVSTGAESADAGLQIQRDLNIDAEIMTKARFYGIVSLELLSDPDRPPDVVVACYIVVDVVVRYYVIIVINRRPSKGTSDGST</sequence>
<evidence type="ECO:0000256" key="1">
    <source>
        <dbReference type="SAM" id="MobiDB-lite"/>
    </source>
</evidence>
<accession>A0AAD6X4X3</accession>
<feature type="compositionally biased region" description="Basic residues" evidence="1">
    <location>
        <begin position="109"/>
        <end position="122"/>
    </location>
</feature>
<dbReference type="Proteomes" id="UP001218188">
    <property type="component" value="Unassembled WGS sequence"/>
</dbReference>
<evidence type="ECO:0000313" key="2">
    <source>
        <dbReference type="EMBL" id="KAJ7032274.1"/>
    </source>
</evidence>
<feature type="compositionally biased region" description="Low complexity" evidence="1">
    <location>
        <begin position="24"/>
        <end position="38"/>
    </location>
</feature>
<name>A0AAD6X4X3_9AGAR</name>
<dbReference type="EMBL" id="JARJCM010000074">
    <property type="protein sequence ID" value="KAJ7032274.1"/>
    <property type="molecule type" value="Genomic_DNA"/>
</dbReference>
<comment type="caution">
    <text evidence="2">The sequence shown here is derived from an EMBL/GenBank/DDBJ whole genome shotgun (WGS) entry which is preliminary data.</text>
</comment>
<protein>
    <submittedName>
        <fullName evidence="2">Uncharacterized protein</fullName>
    </submittedName>
</protein>